<proteinExistence type="predicted"/>
<evidence type="ECO:0000259" key="5">
    <source>
        <dbReference type="Pfam" id="PF07715"/>
    </source>
</evidence>
<dbReference type="EMBL" id="JBHRTA010000003">
    <property type="protein sequence ID" value="MFC3196064.1"/>
    <property type="molecule type" value="Genomic_DNA"/>
</dbReference>
<comment type="subcellular location">
    <subcellularLocation>
        <location evidence="1">Cell outer membrane</location>
    </subcellularLocation>
</comment>
<dbReference type="InterPro" id="IPR037066">
    <property type="entry name" value="Plug_dom_sf"/>
</dbReference>
<reference evidence="7" key="1">
    <citation type="journal article" date="2019" name="Int. J. Syst. Evol. Microbiol.">
        <title>The Global Catalogue of Microorganisms (GCM) 10K type strain sequencing project: providing services to taxonomists for standard genome sequencing and annotation.</title>
        <authorList>
            <consortium name="The Broad Institute Genomics Platform"/>
            <consortium name="The Broad Institute Genome Sequencing Center for Infectious Disease"/>
            <person name="Wu L."/>
            <person name="Ma J."/>
        </authorList>
    </citation>
    <scope>NUCLEOTIDE SEQUENCE [LARGE SCALE GENOMIC DNA]</scope>
    <source>
        <strain evidence="7">KCTC 52416</strain>
    </source>
</reference>
<sequence>MMHNKTPVWILISCCTTALCFYSNTSTSAVTWQLTDTLSQSSAANNLTNDTSAVQVVSLGRDHRVFTDINRHSLTGEPDDIARFPAVSLQQYLKDRVAGLYVQETSGEPGTVQQMYIRGLPMPILSQKEVYQSQPLVVLDGIPLIGEHPFAYDIQQYDYNRIGPATNLLSNIDMNNIASVQVLRDLASTAIYGPLGANGVIAITTKQPGTSRKISFNSYMGVAQRPIVTTINGAYENDFRRQFYDRYTATGRYSADDTYPLYLSDSLNTAYYGAADWSDSYYQNGLVYSANADISGGGDRANFRFAVGHMRNQGVADETGLSRYNALFNINMKPTEWLLFSAMINGNRLLRNRNRSLRDRFATMSYIPDLSSPLAPNNAIYKSYLQQFENSFDNNATNIVEGHAKLVFDFNRLKVTSRLAIDYNEGYRDLFYPRTLMEENSYASNYYGYNQRVIFDNHVTYDVDLGARQAFFLEAGASLQWDAYKYNYAYAYKGINDFIKINLLESDPDDGNYLNPLAFPRQLVYKFLDYTRQNLVSFYGRGTYNFDDRYTVSLLLRSDGSSNAQPTSRWLFAPVLSAGWNIKNDLLADNRTFSTFNLRASAGRMGRLNVFDNFSQGPSYSTYIGYTGNVIAAGYNGFGVLSRPYEFGWSGYGIPWSYTDQLNIGLDLGFADERIRINIDGYTKYDRNQLLGVPSYAEYGYSQSYEVGMEVNNTGVEMQLSADVVRNTEGRFSWTPAIVVNYNQNKLTALPGGLDEIVIDNRMFRVGERVDRFWLLQNEGIYLADSEVPLVDGSRRHFNSIDLRAGDPRWVDIDGDNAITNADKTLMGNMFPKVAGGFINRFSYGKWDLDANFHFNIGRNILNAEMANRFDFINREGTVNMNSVKEITFWEKRGDYSQYPLYNPWSNVIPYRTDQDLFLENGSFVKLRTLSVGYDLSDWLKSRSSAIERLYVYCTGHNLFTLTPYSGRDPELVNFMGYDTGYGLPIPRTYTLGIRMNL</sequence>
<evidence type="ECO:0000256" key="1">
    <source>
        <dbReference type="ARBA" id="ARBA00004442"/>
    </source>
</evidence>
<organism evidence="6 7">
    <name type="scientific">Parapedobacter deserti</name>
    <dbReference type="NCBI Taxonomy" id="1912957"/>
    <lineage>
        <taxon>Bacteria</taxon>
        <taxon>Pseudomonadati</taxon>
        <taxon>Bacteroidota</taxon>
        <taxon>Sphingobacteriia</taxon>
        <taxon>Sphingobacteriales</taxon>
        <taxon>Sphingobacteriaceae</taxon>
        <taxon>Parapedobacter</taxon>
    </lineage>
</organism>
<dbReference type="Proteomes" id="UP001595526">
    <property type="component" value="Unassembled WGS sequence"/>
</dbReference>
<gene>
    <name evidence="6" type="ORF">ACFOET_00425</name>
</gene>
<dbReference type="Gene3D" id="2.170.130.10">
    <property type="entry name" value="TonB-dependent receptor, plug domain"/>
    <property type="match status" value="1"/>
</dbReference>
<evidence type="ECO:0000256" key="2">
    <source>
        <dbReference type="ARBA" id="ARBA00023136"/>
    </source>
</evidence>
<dbReference type="Gene3D" id="2.40.170.20">
    <property type="entry name" value="TonB-dependent receptor, beta-barrel domain"/>
    <property type="match status" value="1"/>
</dbReference>
<dbReference type="InterPro" id="IPR023996">
    <property type="entry name" value="TonB-dep_OMP_SusC/RagA"/>
</dbReference>
<evidence type="ECO:0000256" key="3">
    <source>
        <dbReference type="ARBA" id="ARBA00023237"/>
    </source>
</evidence>
<protein>
    <submittedName>
        <fullName evidence="6">SusC/RagA family TonB-linked outer membrane protein</fullName>
    </submittedName>
</protein>
<dbReference type="RefSeq" id="WP_379018408.1">
    <property type="nucleotide sequence ID" value="NZ_JBHRTA010000003.1"/>
</dbReference>
<keyword evidence="3" id="KW-0998">Cell outer membrane</keyword>
<keyword evidence="2" id="KW-0472">Membrane</keyword>
<feature type="signal peptide" evidence="4">
    <location>
        <begin position="1"/>
        <end position="28"/>
    </location>
</feature>
<comment type="caution">
    <text evidence="6">The sequence shown here is derived from an EMBL/GenBank/DDBJ whole genome shotgun (WGS) entry which is preliminary data.</text>
</comment>
<evidence type="ECO:0000256" key="4">
    <source>
        <dbReference type="SAM" id="SignalP"/>
    </source>
</evidence>
<name>A0ABV7JGS2_9SPHI</name>
<dbReference type="SUPFAM" id="SSF56935">
    <property type="entry name" value="Porins"/>
    <property type="match status" value="1"/>
</dbReference>
<dbReference type="InterPro" id="IPR012910">
    <property type="entry name" value="Plug_dom"/>
</dbReference>
<feature type="domain" description="TonB-dependent receptor plug" evidence="5">
    <location>
        <begin position="79"/>
        <end position="200"/>
    </location>
</feature>
<keyword evidence="4" id="KW-0732">Signal</keyword>
<dbReference type="NCBIfam" id="TIGR04056">
    <property type="entry name" value="OMP_RagA_SusC"/>
    <property type="match status" value="1"/>
</dbReference>
<accession>A0ABV7JGS2</accession>
<evidence type="ECO:0000313" key="6">
    <source>
        <dbReference type="EMBL" id="MFC3196064.1"/>
    </source>
</evidence>
<dbReference type="Pfam" id="PF07715">
    <property type="entry name" value="Plug"/>
    <property type="match status" value="1"/>
</dbReference>
<dbReference type="InterPro" id="IPR036942">
    <property type="entry name" value="Beta-barrel_TonB_sf"/>
</dbReference>
<keyword evidence="7" id="KW-1185">Reference proteome</keyword>
<evidence type="ECO:0000313" key="7">
    <source>
        <dbReference type="Proteomes" id="UP001595526"/>
    </source>
</evidence>
<feature type="chain" id="PRO_5045258645" evidence="4">
    <location>
        <begin position="29"/>
        <end position="998"/>
    </location>
</feature>